<evidence type="ECO:0000256" key="1">
    <source>
        <dbReference type="ARBA" id="ARBA00004123"/>
    </source>
</evidence>
<sequence length="274" mass="31147">MSKIEMLRILINQQLTAAAEEIFGVFGRTIAEYEEEIARSKLEIARQRRLLELCRQPKIYLEGNDSAVSEQPDQDFSLDRKEDDSPHIKKEEEEEDLWSDQQTSEPNSAGFTRRPGSRERSRHEDDEDAASSVPHLSSQDLDVMDLEAPAGSSDTFLNEDELVSENGRLSCGAAALPDAVGSYVCTACGQVFAQRAQWARHVQMHRKVEPKGDKSYTCDICGKKLTRFDGYQKHLRVHTGEKPYCCDLCGRRFSDNSNYKRHFRTHVAQKSKQS</sequence>
<evidence type="ECO:0000256" key="9">
    <source>
        <dbReference type="ARBA" id="ARBA00023163"/>
    </source>
</evidence>
<evidence type="ECO:0000313" key="15">
    <source>
        <dbReference type="Proteomes" id="UP000261560"/>
    </source>
</evidence>
<dbReference type="GO" id="GO:0008270">
    <property type="term" value="F:zinc ion binding"/>
    <property type="evidence" value="ECO:0007669"/>
    <property type="project" value="UniProtKB-KW"/>
</dbReference>
<dbReference type="GO" id="GO:0000978">
    <property type="term" value="F:RNA polymerase II cis-regulatory region sequence-specific DNA binding"/>
    <property type="evidence" value="ECO:0007669"/>
    <property type="project" value="TreeGrafter"/>
</dbReference>
<evidence type="ECO:0000256" key="2">
    <source>
        <dbReference type="ARBA" id="ARBA00006991"/>
    </source>
</evidence>
<evidence type="ECO:0000256" key="3">
    <source>
        <dbReference type="ARBA" id="ARBA00022723"/>
    </source>
</evidence>
<feature type="compositionally biased region" description="Polar residues" evidence="12">
    <location>
        <begin position="99"/>
        <end position="110"/>
    </location>
</feature>
<evidence type="ECO:0000256" key="4">
    <source>
        <dbReference type="ARBA" id="ARBA00022737"/>
    </source>
</evidence>
<evidence type="ECO:0000256" key="11">
    <source>
        <dbReference type="PROSITE-ProRule" id="PRU00042"/>
    </source>
</evidence>
<name>A0A3B3DF03_ORYME</name>
<evidence type="ECO:0000256" key="8">
    <source>
        <dbReference type="ARBA" id="ARBA00023125"/>
    </source>
</evidence>
<accession>A0A3B3DF03</accession>
<dbReference type="Proteomes" id="UP000261560">
    <property type="component" value="Unplaced"/>
</dbReference>
<dbReference type="RefSeq" id="XP_024153975.1">
    <property type="nucleotide sequence ID" value="XM_024298207.2"/>
</dbReference>
<dbReference type="OrthoDB" id="3069995at2759"/>
<evidence type="ECO:0000259" key="13">
    <source>
        <dbReference type="PROSITE" id="PS50157"/>
    </source>
</evidence>
<dbReference type="GO" id="GO:0005634">
    <property type="term" value="C:nucleus"/>
    <property type="evidence" value="ECO:0007669"/>
    <property type="project" value="UniProtKB-SubCell"/>
</dbReference>
<keyword evidence="8" id="KW-0238">DNA-binding</keyword>
<feature type="domain" description="C2H2-type" evidence="13">
    <location>
        <begin position="244"/>
        <end position="271"/>
    </location>
</feature>
<dbReference type="PANTHER" id="PTHR46105:SF5">
    <property type="entry name" value="ZINC FINGER AND BTB DOMAIN-CONTAINING PROTEIN 44 ISOFORM X1"/>
    <property type="match status" value="1"/>
</dbReference>
<dbReference type="FunFam" id="3.30.160.60:FF:000925">
    <property type="entry name" value="Zinc finger protein 668"/>
    <property type="match status" value="1"/>
</dbReference>
<reference evidence="14" key="1">
    <citation type="submission" date="2025-08" db="UniProtKB">
        <authorList>
            <consortium name="Ensembl"/>
        </authorList>
    </citation>
    <scope>IDENTIFICATION</scope>
</reference>
<dbReference type="PaxDb" id="30732-ENSOMEP00000028059"/>
<dbReference type="Pfam" id="PF00096">
    <property type="entry name" value="zf-C2H2"/>
    <property type="match status" value="2"/>
</dbReference>
<keyword evidence="9" id="KW-0804">Transcription</keyword>
<dbReference type="InterPro" id="IPR050457">
    <property type="entry name" value="ZnFinger_BTB_dom_contain"/>
</dbReference>
<dbReference type="STRING" id="30732.ENSOMEP00000028059"/>
<dbReference type="PROSITE" id="PS50157">
    <property type="entry name" value="ZINC_FINGER_C2H2_2"/>
    <property type="match status" value="3"/>
</dbReference>
<feature type="compositionally biased region" description="Basic and acidic residues" evidence="12">
    <location>
        <begin position="77"/>
        <end position="91"/>
    </location>
</feature>
<keyword evidence="5 11" id="KW-0863">Zinc-finger</keyword>
<dbReference type="InterPro" id="IPR036236">
    <property type="entry name" value="Znf_C2H2_sf"/>
</dbReference>
<dbReference type="OMA" id="RFDGYQK"/>
<organism evidence="14 15">
    <name type="scientific">Oryzias melastigma</name>
    <name type="common">Marine medaka</name>
    <dbReference type="NCBI Taxonomy" id="30732"/>
    <lineage>
        <taxon>Eukaryota</taxon>
        <taxon>Metazoa</taxon>
        <taxon>Chordata</taxon>
        <taxon>Craniata</taxon>
        <taxon>Vertebrata</taxon>
        <taxon>Euteleostomi</taxon>
        <taxon>Actinopterygii</taxon>
        <taxon>Neopterygii</taxon>
        <taxon>Teleostei</taxon>
        <taxon>Neoteleostei</taxon>
        <taxon>Acanthomorphata</taxon>
        <taxon>Ovalentaria</taxon>
        <taxon>Atherinomorphae</taxon>
        <taxon>Beloniformes</taxon>
        <taxon>Adrianichthyidae</taxon>
        <taxon>Oryziinae</taxon>
        <taxon>Oryzias</taxon>
    </lineage>
</organism>
<evidence type="ECO:0000256" key="6">
    <source>
        <dbReference type="ARBA" id="ARBA00022833"/>
    </source>
</evidence>
<evidence type="ECO:0000256" key="5">
    <source>
        <dbReference type="ARBA" id="ARBA00022771"/>
    </source>
</evidence>
<proteinExistence type="inferred from homology"/>
<keyword evidence="7" id="KW-0805">Transcription regulation</keyword>
<dbReference type="PROSITE" id="PS00028">
    <property type="entry name" value="ZINC_FINGER_C2H2_1"/>
    <property type="match status" value="3"/>
</dbReference>
<comment type="subcellular location">
    <subcellularLocation>
        <location evidence="1">Nucleus</location>
    </subcellularLocation>
</comment>
<dbReference type="GO" id="GO:0000981">
    <property type="term" value="F:DNA-binding transcription factor activity, RNA polymerase II-specific"/>
    <property type="evidence" value="ECO:0007669"/>
    <property type="project" value="TreeGrafter"/>
</dbReference>
<dbReference type="InterPro" id="IPR013087">
    <property type="entry name" value="Znf_C2H2_type"/>
</dbReference>
<feature type="domain" description="C2H2-type" evidence="13">
    <location>
        <begin position="216"/>
        <end position="243"/>
    </location>
</feature>
<dbReference type="GeneID" id="112162393"/>
<reference evidence="14" key="2">
    <citation type="submission" date="2025-09" db="UniProtKB">
        <authorList>
            <consortium name="Ensembl"/>
        </authorList>
    </citation>
    <scope>IDENTIFICATION</scope>
</reference>
<dbReference type="Gene3D" id="3.30.160.60">
    <property type="entry name" value="Classic Zinc Finger"/>
    <property type="match status" value="2"/>
</dbReference>
<dbReference type="PANTHER" id="PTHR46105">
    <property type="entry name" value="AGAP004733-PA"/>
    <property type="match status" value="1"/>
</dbReference>
<keyword evidence="3" id="KW-0479">Metal-binding</keyword>
<dbReference type="Ensembl" id="ENSOMET00000000381.1">
    <property type="protein sequence ID" value="ENSOMEP00000028059.1"/>
    <property type="gene ID" value="ENSOMEG00000010896.1"/>
</dbReference>
<dbReference type="GeneTree" id="ENSGT00530000068109"/>
<evidence type="ECO:0000256" key="7">
    <source>
        <dbReference type="ARBA" id="ARBA00023015"/>
    </source>
</evidence>
<evidence type="ECO:0000256" key="12">
    <source>
        <dbReference type="SAM" id="MobiDB-lite"/>
    </source>
</evidence>
<feature type="region of interest" description="Disordered" evidence="12">
    <location>
        <begin position="64"/>
        <end position="141"/>
    </location>
</feature>
<dbReference type="SUPFAM" id="SSF57667">
    <property type="entry name" value="beta-beta-alpha zinc fingers"/>
    <property type="match status" value="2"/>
</dbReference>
<keyword evidence="15" id="KW-1185">Reference proteome</keyword>
<dbReference type="AlphaFoldDB" id="A0A3B3DF03"/>
<keyword evidence="4" id="KW-0677">Repeat</keyword>
<feature type="domain" description="C2H2-type" evidence="13">
    <location>
        <begin position="183"/>
        <end position="210"/>
    </location>
</feature>
<keyword evidence="6" id="KW-0862">Zinc</keyword>
<evidence type="ECO:0000256" key="10">
    <source>
        <dbReference type="ARBA" id="ARBA00023242"/>
    </source>
</evidence>
<evidence type="ECO:0000313" key="14">
    <source>
        <dbReference type="Ensembl" id="ENSOMEP00000028059.1"/>
    </source>
</evidence>
<dbReference type="SMART" id="SM00355">
    <property type="entry name" value="ZnF_C2H2"/>
    <property type="match status" value="3"/>
</dbReference>
<comment type="similarity">
    <text evidence="2">Belongs to the krueppel C2H2-type zinc-finger protein family.</text>
</comment>
<keyword evidence="10" id="KW-0539">Nucleus</keyword>
<dbReference type="FunFam" id="3.30.160.60:FF:001442">
    <property type="entry name" value="zinc finger protein 696"/>
    <property type="match status" value="1"/>
</dbReference>
<protein>
    <submittedName>
        <fullName evidence="14">Zinc finger and SCAN domain-containing protein 12-like</fullName>
    </submittedName>
</protein>
<dbReference type="KEGG" id="oml:112162393"/>
<dbReference type="Pfam" id="PF13894">
    <property type="entry name" value="zf-C2H2_4"/>
    <property type="match status" value="1"/>
</dbReference>